<dbReference type="EMBL" id="FNGI01000001">
    <property type="protein sequence ID" value="SDL06685.1"/>
    <property type="molecule type" value="Genomic_DNA"/>
</dbReference>
<evidence type="ECO:0000313" key="2">
    <source>
        <dbReference type="Proteomes" id="UP000198654"/>
    </source>
</evidence>
<evidence type="ECO:0000313" key="1">
    <source>
        <dbReference type="EMBL" id="SDL06685.1"/>
    </source>
</evidence>
<protein>
    <submittedName>
        <fullName evidence="1">Alpha-D-ribose 1-methylphosphonate 5-triphosphate synthase subunit PhnH</fullName>
    </submittedName>
</protein>
<keyword evidence="2" id="KW-1185">Reference proteome</keyword>
<gene>
    <name evidence="1" type="ORF">SAMN05661010_00886</name>
</gene>
<dbReference type="Pfam" id="PF05845">
    <property type="entry name" value="PhnH"/>
    <property type="match status" value="1"/>
</dbReference>
<organism evidence="1 2">
    <name type="scientific">Modicisalibacter muralis</name>
    <dbReference type="NCBI Taxonomy" id="119000"/>
    <lineage>
        <taxon>Bacteria</taxon>
        <taxon>Pseudomonadati</taxon>
        <taxon>Pseudomonadota</taxon>
        <taxon>Gammaproteobacteria</taxon>
        <taxon>Oceanospirillales</taxon>
        <taxon>Halomonadaceae</taxon>
        <taxon>Modicisalibacter</taxon>
    </lineage>
</organism>
<dbReference type="AlphaFoldDB" id="A0A1G9H1E5"/>
<dbReference type="RefSeq" id="WP_245704000.1">
    <property type="nucleotide sequence ID" value="NZ_FNGI01000001.1"/>
</dbReference>
<reference evidence="1 2" key="1">
    <citation type="submission" date="2016-10" db="EMBL/GenBank/DDBJ databases">
        <authorList>
            <person name="de Groot N.N."/>
        </authorList>
    </citation>
    <scope>NUCLEOTIDE SEQUENCE [LARGE SCALE GENOMIC DNA]</scope>
    <source>
        <strain evidence="1 2">DSM 14789</strain>
    </source>
</reference>
<dbReference type="InterPro" id="IPR038058">
    <property type="entry name" value="PhnH-like_sp"/>
</dbReference>
<dbReference type="Proteomes" id="UP000198654">
    <property type="component" value="Unassembled WGS sequence"/>
</dbReference>
<accession>A0A1G9H1E5</accession>
<dbReference type="GO" id="GO:0019634">
    <property type="term" value="P:organic phosphonate metabolic process"/>
    <property type="evidence" value="ECO:0007669"/>
    <property type="project" value="InterPro"/>
</dbReference>
<dbReference type="Gene3D" id="3.40.50.11310">
    <property type="entry name" value="Bacterial phosphonate metabolism protein PhnH"/>
    <property type="match status" value="1"/>
</dbReference>
<dbReference type="STRING" id="119000.SAMN05661010_00886"/>
<dbReference type="SUPFAM" id="SSF159709">
    <property type="entry name" value="PhnH-like"/>
    <property type="match status" value="1"/>
</dbReference>
<sequence length="203" mass="22252">MLWPALTDPVHDSQRLFRQILQAMSEPGTLHELCAPCPPRDASIGPALWGALLTLCDLDTQLWIDPALDSPELRDALHFHTGCRLTQDATLADFALVTPDTLAREIDFAIGNDSYPDRGTTLLVAVEYLSDDGPWQFSGPGIETQRCLGVGNAHALMSRLSVNRSRFPCGLDAILACGTRLAAIPRSTRIVNRQQEDRACMSQ</sequence>
<proteinExistence type="predicted"/>
<dbReference type="PIRSF" id="PIRSF020680">
    <property type="entry name" value="PhnH"/>
    <property type="match status" value="1"/>
</dbReference>
<dbReference type="InterPro" id="IPR008772">
    <property type="entry name" value="Phosphonate_metab_PhnH"/>
</dbReference>
<name>A0A1G9H1E5_9GAMM</name>
<dbReference type="NCBIfam" id="TIGR03292">
    <property type="entry name" value="PhnH_redo"/>
    <property type="match status" value="1"/>
</dbReference>